<dbReference type="Proteomes" id="UP000652847">
    <property type="component" value="Unassembled WGS sequence"/>
</dbReference>
<feature type="region of interest" description="Disordered" evidence="1">
    <location>
        <begin position="191"/>
        <end position="229"/>
    </location>
</feature>
<feature type="compositionally biased region" description="Acidic residues" evidence="1">
    <location>
        <begin position="204"/>
        <end position="220"/>
    </location>
</feature>
<sequence>MVVTEPDSNAENVEDVTSYHITPKEKDWNQSMLSVTEAYFDGSGLSFLGEPSREAKNYTISCRDHATVNGEDALAALNKIDGEDLYYGHITLYDDALTEKILKEDSQVELSMTIQAYPDYNGKIYYTWKDDEAYRKIFKTGSFTDSEGMLAYALPAEDAYRGYTPQTLTVTLPLNDEVRDIIEKYRKEGKLQAEDTGVEPISDSLDENTQETTDSEDPSDAAEANEKYDPETAVLQVKESHVTASLPGKSGTLTIEADITGSTTDVSKGILEKYSVSEEEICSWFGGGDGWEKSKTDKMVWENKEKGLQIFISDGRIQCDGLSEKNLGDLGNNTEEEELNIINQLLSRANLTGTSVKKSISNMTEGYDYYDTEILLNGIPAGGLSQHGYLGKAGFGPEPGDCYFNIPIPLQLKVEETVTMLPMEEIMKSVEQYVKEGKIGLFTEQDTAEEAESTTIPVTKICLEYYIDETAEGITYRPVWSFRCPYQWKDSPDEQELFYIDGETGALIRDAFGW</sequence>
<comment type="caution">
    <text evidence="2">The sequence shown here is derived from an EMBL/GenBank/DDBJ whole genome shotgun (WGS) entry which is preliminary data.</text>
</comment>
<protein>
    <submittedName>
        <fullName evidence="2">Uncharacterized protein</fullName>
    </submittedName>
</protein>
<organism evidence="2 3">
    <name type="scientific">Blautia segnis</name>
    <dbReference type="NCBI Taxonomy" id="2763030"/>
    <lineage>
        <taxon>Bacteria</taxon>
        <taxon>Bacillati</taxon>
        <taxon>Bacillota</taxon>
        <taxon>Clostridia</taxon>
        <taxon>Lachnospirales</taxon>
        <taxon>Lachnospiraceae</taxon>
        <taxon>Blautia</taxon>
    </lineage>
</organism>
<accession>A0A8I0ABP8</accession>
<evidence type="ECO:0000313" key="3">
    <source>
        <dbReference type="Proteomes" id="UP000652847"/>
    </source>
</evidence>
<proteinExistence type="predicted"/>
<gene>
    <name evidence="2" type="ORF">H8S54_06905</name>
</gene>
<keyword evidence="3" id="KW-1185">Reference proteome</keyword>
<dbReference type="EMBL" id="JACOOT010000014">
    <property type="protein sequence ID" value="MBC5650846.1"/>
    <property type="molecule type" value="Genomic_DNA"/>
</dbReference>
<evidence type="ECO:0000256" key="1">
    <source>
        <dbReference type="SAM" id="MobiDB-lite"/>
    </source>
</evidence>
<name>A0A8I0ABP8_9FIRM</name>
<evidence type="ECO:0000313" key="2">
    <source>
        <dbReference type="EMBL" id="MBC5650846.1"/>
    </source>
</evidence>
<dbReference type="AlphaFoldDB" id="A0A8I0ABP8"/>
<reference evidence="2 3" key="1">
    <citation type="submission" date="2020-08" db="EMBL/GenBank/DDBJ databases">
        <title>Genome public.</title>
        <authorList>
            <person name="Liu C."/>
            <person name="Sun Q."/>
        </authorList>
    </citation>
    <scope>NUCLEOTIDE SEQUENCE [LARGE SCALE GENOMIC DNA]</scope>
    <source>
        <strain evidence="2 3">BX17</strain>
    </source>
</reference>